<feature type="transmembrane region" description="Helical" evidence="6">
    <location>
        <begin position="328"/>
        <end position="349"/>
    </location>
</feature>
<evidence type="ECO:0000256" key="6">
    <source>
        <dbReference type="SAM" id="Phobius"/>
    </source>
</evidence>
<gene>
    <name evidence="7" type="ORF">JHL22_11025</name>
</gene>
<protein>
    <recommendedName>
        <fullName evidence="9">Polysaccharide biosynthesis protein</fullName>
    </recommendedName>
</protein>
<evidence type="ECO:0000313" key="7">
    <source>
        <dbReference type="EMBL" id="MBK1781750.1"/>
    </source>
</evidence>
<dbReference type="PANTHER" id="PTHR30250:SF26">
    <property type="entry name" value="PSMA PROTEIN"/>
    <property type="match status" value="1"/>
</dbReference>
<feature type="transmembrane region" description="Helical" evidence="6">
    <location>
        <begin position="296"/>
        <end position="316"/>
    </location>
</feature>
<evidence type="ECO:0008006" key="9">
    <source>
        <dbReference type="Google" id="ProtNLM"/>
    </source>
</evidence>
<evidence type="ECO:0000256" key="2">
    <source>
        <dbReference type="ARBA" id="ARBA00022475"/>
    </source>
</evidence>
<organism evidence="7 8">
    <name type="scientific">Advenella mandrilli</name>
    <dbReference type="NCBI Taxonomy" id="2800330"/>
    <lineage>
        <taxon>Bacteria</taxon>
        <taxon>Pseudomonadati</taxon>
        <taxon>Pseudomonadota</taxon>
        <taxon>Betaproteobacteria</taxon>
        <taxon>Burkholderiales</taxon>
        <taxon>Alcaligenaceae</taxon>
    </lineage>
</organism>
<dbReference type="EMBL" id="JAENGP010000012">
    <property type="protein sequence ID" value="MBK1781750.1"/>
    <property type="molecule type" value="Genomic_DNA"/>
</dbReference>
<keyword evidence="4 6" id="KW-1133">Transmembrane helix</keyword>
<accession>A0ABS1EG99</accession>
<sequence length="493" mass="56797">MILIIGISLYTTRVIYNTLGVENFGLFNLIAGFVVLFTFLNSAMRSGTQRYLNISIASGCKEKVNDIFCIALNIHIVISLIILVLLETIGLWFLNNKLNFTAERIVAANIVYQFAIATTIINIINIPYQSIILAKEKMKFYAYIGIFEALAKLATVFLLISFKEIDVLILYSFLLFIVTICTTSFYYGYVFKNFRSESRYKFKKEKQLTKEMIYFSGWNLFGQVSLLSSNQGISILFNIFFGVAINASIAIANQLNALVHTFVSNLQTAFNPQIVQSLTHKDLERHRNLVLNASRYSLFLILFISLPFLIYTKFLLELWLDSNLPEHVVYFCQIIIIVTIIESASGPFWMSAHAFGNIKRYQLIVSSILIINLPITYILLKLNTPITIAFLTSLFIAILLLLFRFFYFIKNINAKFEYISSYLKDIIAVIVLLATILFLSKKFQHYSENINFNEFILNSFLIELLILIYLLSFCINKNEIIFLKTMITKKEKY</sequence>
<feature type="transmembrane region" description="Helical" evidence="6">
    <location>
        <begin position="106"/>
        <end position="128"/>
    </location>
</feature>
<feature type="transmembrane region" description="Helical" evidence="6">
    <location>
        <begin position="24"/>
        <end position="43"/>
    </location>
</feature>
<feature type="transmembrane region" description="Helical" evidence="6">
    <location>
        <begin position="386"/>
        <end position="409"/>
    </location>
</feature>
<evidence type="ECO:0000256" key="4">
    <source>
        <dbReference type="ARBA" id="ARBA00022989"/>
    </source>
</evidence>
<feature type="transmembrane region" description="Helical" evidence="6">
    <location>
        <begin position="361"/>
        <end position="380"/>
    </location>
</feature>
<keyword evidence="2" id="KW-1003">Cell membrane</keyword>
<feature type="transmembrane region" description="Helical" evidence="6">
    <location>
        <begin position="455"/>
        <end position="476"/>
    </location>
</feature>
<name>A0ABS1EG99_9BURK</name>
<evidence type="ECO:0000256" key="1">
    <source>
        <dbReference type="ARBA" id="ARBA00004651"/>
    </source>
</evidence>
<evidence type="ECO:0000256" key="3">
    <source>
        <dbReference type="ARBA" id="ARBA00022692"/>
    </source>
</evidence>
<dbReference type="RefSeq" id="WP_234041245.1">
    <property type="nucleotide sequence ID" value="NZ_JAENGP010000012.1"/>
</dbReference>
<comment type="subcellular location">
    <subcellularLocation>
        <location evidence="1">Cell membrane</location>
        <topology evidence="1">Multi-pass membrane protein</topology>
    </subcellularLocation>
</comment>
<dbReference type="PANTHER" id="PTHR30250">
    <property type="entry name" value="PST FAMILY PREDICTED COLANIC ACID TRANSPORTER"/>
    <property type="match status" value="1"/>
</dbReference>
<keyword evidence="5 6" id="KW-0472">Membrane</keyword>
<feature type="transmembrane region" description="Helical" evidence="6">
    <location>
        <begin position="64"/>
        <end position="86"/>
    </location>
</feature>
<keyword evidence="8" id="KW-1185">Reference proteome</keyword>
<dbReference type="Proteomes" id="UP000635316">
    <property type="component" value="Unassembled WGS sequence"/>
</dbReference>
<feature type="transmembrane region" description="Helical" evidence="6">
    <location>
        <begin position="168"/>
        <end position="191"/>
    </location>
</feature>
<evidence type="ECO:0000313" key="8">
    <source>
        <dbReference type="Proteomes" id="UP000635316"/>
    </source>
</evidence>
<reference evidence="7 8" key="1">
    <citation type="submission" date="2020-12" db="EMBL/GenBank/DDBJ databases">
        <authorList>
            <person name="Lu T."/>
            <person name="Wang Q."/>
            <person name="Han X."/>
        </authorList>
    </citation>
    <scope>NUCLEOTIDE SEQUENCE [LARGE SCALE GENOMIC DNA]</scope>
    <source>
        <strain evidence="7 8">WQ 585</strain>
    </source>
</reference>
<feature type="transmembrane region" description="Helical" evidence="6">
    <location>
        <begin position="421"/>
        <end position="440"/>
    </location>
</feature>
<proteinExistence type="predicted"/>
<feature type="transmembrane region" description="Helical" evidence="6">
    <location>
        <begin position="140"/>
        <end position="162"/>
    </location>
</feature>
<comment type="caution">
    <text evidence="7">The sequence shown here is derived from an EMBL/GenBank/DDBJ whole genome shotgun (WGS) entry which is preliminary data.</text>
</comment>
<dbReference type="InterPro" id="IPR050833">
    <property type="entry name" value="Poly_Biosynth_Transport"/>
</dbReference>
<keyword evidence="3 6" id="KW-0812">Transmembrane</keyword>
<evidence type="ECO:0000256" key="5">
    <source>
        <dbReference type="ARBA" id="ARBA00023136"/>
    </source>
</evidence>